<evidence type="ECO:0000256" key="1">
    <source>
        <dbReference type="ARBA" id="ARBA00022723"/>
    </source>
</evidence>
<evidence type="ECO:0000256" key="3">
    <source>
        <dbReference type="ARBA" id="ARBA00023002"/>
    </source>
</evidence>
<dbReference type="CDD" id="cd08260">
    <property type="entry name" value="Zn_ADH6"/>
    <property type="match status" value="1"/>
</dbReference>
<dbReference type="InterPro" id="IPR036291">
    <property type="entry name" value="NAD(P)-bd_dom_sf"/>
</dbReference>
<evidence type="ECO:0000259" key="5">
    <source>
        <dbReference type="SMART" id="SM00829"/>
    </source>
</evidence>
<proteinExistence type="inferred from homology"/>
<keyword evidence="3" id="KW-0560">Oxidoreductase</keyword>
<dbReference type="PROSITE" id="PS00059">
    <property type="entry name" value="ADH_ZINC"/>
    <property type="match status" value="1"/>
</dbReference>
<dbReference type="Gene3D" id="3.90.180.10">
    <property type="entry name" value="Medium-chain alcohol dehydrogenases, catalytic domain"/>
    <property type="match status" value="1"/>
</dbReference>
<dbReference type="EMBL" id="CP077084">
    <property type="protein sequence ID" value="QXH81273.1"/>
    <property type="molecule type" value="Genomic_DNA"/>
</dbReference>
<dbReference type="SUPFAM" id="SSF50129">
    <property type="entry name" value="GroES-like"/>
    <property type="match status" value="1"/>
</dbReference>
<reference evidence="6" key="1">
    <citation type="journal article" date="2020" name="Microorganisms">
        <title>Reliable Identification of Environmental Pseudomonas Isolates Using the rpoD Gene.</title>
        <authorList>
            <consortium name="The Broad Institute Genome Sequencing Platform"/>
            <person name="Girard L."/>
            <person name="Lood C."/>
            <person name="Rokni-Zadeh H."/>
            <person name="van Noort V."/>
            <person name="Lavigne R."/>
            <person name="De Mot R."/>
        </authorList>
    </citation>
    <scope>NUCLEOTIDE SEQUENCE [LARGE SCALE GENOMIC DNA]</scope>
    <source>
        <strain evidence="6">SWRI145</strain>
    </source>
</reference>
<evidence type="ECO:0000256" key="2">
    <source>
        <dbReference type="ARBA" id="ARBA00022833"/>
    </source>
</evidence>
<dbReference type="KEGG" id="ptrt:HU722_0014570"/>
<dbReference type="Pfam" id="PF00107">
    <property type="entry name" value="ADH_zinc_N"/>
    <property type="match status" value="1"/>
</dbReference>
<keyword evidence="1 4" id="KW-0479">Metal-binding</keyword>
<gene>
    <name evidence="7" type="ORF">HU722_0014570</name>
    <name evidence="6" type="ORF">HU722_43440</name>
</gene>
<dbReference type="Pfam" id="PF08240">
    <property type="entry name" value="ADH_N"/>
    <property type="match status" value="1"/>
</dbReference>
<dbReference type="EMBL" id="JABWQF010000045">
    <property type="protein sequence ID" value="MBC3298407.1"/>
    <property type="molecule type" value="Genomic_DNA"/>
</dbReference>
<reference evidence="7" key="2">
    <citation type="submission" date="2021-06" db="EMBL/GenBank/DDBJ databases">
        <title>Updating the genus Pseudomonas: Description of 43 new species and partition of the Pseudomonas putida group.</title>
        <authorList>
            <person name="Girard L."/>
            <person name="Lood C."/>
            <person name="Vandamme P."/>
            <person name="Rokni-Zadeh H."/>
            <person name="van Noort V."/>
            <person name="Hofte M."/>
            <person name="Lavigne R."/>
            <person name="De Mot R."/>
        </authorList>
    </citation>
    <scope>NUCLEOTIDE SEQUENCE</scope>
    <source>
        <strain evidence="7">SWRI145</strain>
    </source>
</reference>
<dbReference type="InterPro" id="IPR050129">
    <property type="entry name" value="Zn_alcohol_dh"/>
</dbReference>
<sequence>MKAVVYEAFSAPPTLQVVADPAPEAHGVVVKVMATGVCRSDWHGWVGHDADIELPHVPGHELAGIVEAVGKDVVKWKIGDRVTVPFVGGCGACPQCNVGHQQVCDSQFQPGFTHWGSFAEYVSIHQADLNLVALPDAMEYATAASLGCRFVTSFRAVVDQGKTTAGQWVAVHGCGGVGLSAVMIANALGANVIAIDIAQDKLDLAQSLGAAVTVNASQVDDVVGAVMEISGGGVHVSLDALGHPTTCFNSISNLRKRGKHVQVGLMLGGNNTPIVPMSTVIAKELEILGSHGMQAHRYDAMFAMIKSGKLSPQRLIGRTISLEQSIDALMNMDRFEVAGVTVITQF</sequence>
<dbReference type="PANTHER" id="PTHR43401">
    <property type="entry name" value="L-THREONINE 3-DEHYDROGENASE"/>
    <property type="match status" value="1"/>
</dbReference>
<dbReference type="InterPro" id="IPR013154">
    <property type="entry name" value="ADH-like_N"/>
</dbReference>
<comment type="similarity">
    <text evidence="4">Belongs to the zinc-containing alcohol dehydrogenase family.</text>
</comment>
<accession>A0A8H9Z2P8</accession>
<evidence type="ECO:0000313" key="6">
    <source>
        <dbReference type="EMBL" id="MBC3298407.1"/>
    </source>
</evidence>
<dbReference type="AlphaFoldDB" id="A0A8H9Z2P8"/>
<dbReference type="InterPro" id="IPR002328">
    <property type="entry name" value="ADH_Zn_CS"/>
</dbReference>
<dbReference type="SMART" id="SM00829">
    <property type="entry name" value="PKS_ER"/>
    <property type="match status" value="1"/>
</dbReference>
<dbReference type="PANTHER" id="PTHR43401:SF5">
    <property type="entry name" value="ALCOHOL DEHYDROGENASE-RELATED"/>
    <property type="match status" value="1"/>
</dbReference>
<name>A0A8H9Z2P8_9PSED</name>
<comment type="cofactor">
    <cofactor evidence="4">
        <name>Zn(2+)</name>
        <dbReference type="ChEBI" id="CHEBI:29105"/>
    </cofactor>
</comment>
<dbReference type="Proteomes" id="UP000615613">
    <property type="component" value="Chromosome"/>
</dbReference>
<dbReference type="SUPFAM" id="SSF51735">
    <property type="entry name" value="NAD(P)-binding Rossmann-fold domains"/>
    <property type="match status" value="1"/>
</dbReference>
<evidence type="ECO:0000313" key="7">
    <source>
        <dbReference type="EMBL" id="QXH81273.1"/>
    </source>
</evidence>
<feature type="domain" description="Enoyl reductase (ER)" evidence="5">
    <location>
        <begin position="10"/>
        <end position="343"/>
    </location>
</feature>
<keyword evidence="2 4" id="KW-0862">Zinc</keyword>
<dbReference type="InterPro" id="IPR013149">
    <property type="entry name" value="ADH-like_C"/>
</dbReference>
<dbReference type="InterPro" id="IPR011032">
    <property type="entry name" value="GroES-like_sf"/>
</dbReference>
<dbReference type="GO" id="GO:0016616">
    <property type="term" value="F:oxidoreductase activity, acting on the CH-OH group of donors, NAD or NADP as acceptor"/>
    <property type="evidence" value="ECO:0007669"/>
    <property type="project" value="UniProtKB-ARBA"/>
</dbReference>
<evidence type="ECO:0000313" key="8">
    <source>
        <dbReference type="Proteomes" id="UP000615613"/>
    </source>
</evidence>
<evidence type="ECO:0000256" key="4">
    <source>
        <dbReference type="RuleBase" id="RU361277"/>
    </source>
</evidence>
<dbReference type="RefSeq" id="WP_065890994.1">
    <property type="nucleotide sequence ID" value="NZ_CP077084.1"/>
</dbReference>
<protein>
    <submittedName>
        <fullName evidence="6">Zinc-dependent alcohol dehydrogenase family protein</fullName>
    </submittedName>
</protein>
<organism evidence="6">
    <name type="scientific">Pseudomonas tritici</name>
    <dbReference type="NCBI Taxonomy" id="2745518"/>
    <lineage>
        <taxon>Bacteria</taxon>
        <taxon>Pseudomonadati</taxon>
        <taxon>Pseudomonadota</taxon>
        <taxon>Gammaproteobacteria</taxon>
        <taxon>Pseudomonadales</taxon>
        <taxon>Pseudomonadaceae</taxon>
        <taxon>Pseudomonas</taxon>
    </lineage>
</organism>
<dbReference type="GO" id="GO:0008270">
    <property type="term" value="F:zinc ion binding"/>
    <property type="evidence" value="ECO:0007669"/>
    <property type="project" value="InterPro"/>
</dbReference>
<dbReference type="InterPro" id="IPR020843">
    <property type="entry name" value="ER"/>
</dbReference>
<keyword evidence="8" id="KW-1185">Reference proteome</keyword>